<comment type="subcellular location">
    <subcellularLocation>
        <location evidence="1">Membrane</location>
        <topology evidence="1">Multi-pass membrane protein</topology>
    </subcellularLocation>
</comment>
<feature type="transmembrane region" description="Helical" evidence="6">
    <location>
        <begin position="155"/>
        <end position="173"/>
    </location>
</feature>
<keyword evidence="4 6" id="KW-1133">Transmembrane helix</keyword>
<keyword evidence="3 6" id="KW-0812">Transmembrane</keyword>
<feature type="transmembrane region" description="Helical" evidence="6">
    <location>
        <begin position="65"/>
        <end position="84"/>
    </location>
</feature>
<keyword evidence="5 6" id="KW-0472">Membrane</keyword>
<evidence type="ECO:0000256" key="5">
    <source>
        <dbReference type="ARBA" id="ARBA00023136"/>
    </source>
</evidence>
<feature type="transmembrane region" description="Helical" evidence="6">
    <location>
        <begin position="123"/>
        <end position="143"/>
    </location>
</feature>
<evidence type="ECO:0000256" key="2">
    <source>
        <dbReference type="ARBA" id="ARBA00010350"/>
    </source>
</evidence>
<feature type="transmembrane region" description="Helical" evidence="6">
    <location>
        <begin position="179"/>
        <end position="198"/>
    </location>
</feature>
<dbReference type="EMBL" id="JACHFD010000009">
    <property type="protein sequence ID" value="MBB5351924.1"/>
    <property type="molecule type" value="Genomic_DNA"/>
</dbReference>
<comment type="caution">
    <text evidence="7">The sequence shown here is derived from an EMBL/GenBank/DDBJ whole genome shotgun (WGS) entry which is preliminary data.</text>
</comment>
<sequence>MNSYNPYHVGSIAEQPEDQRAAFIRKTYWHLAGALAAFALLETVLLKSGLGNTALQLVGGSRFGWLALLGGFMVVGWLASRLAASGASPATQYLGLALYVVAEAVIFLPLMTMAILITGSPLILGQAGVLTGALVLGLTTVAFTTRKDFSFLGGMLKIGFFVALGLILASLLFGFQLGLWFSLVMVVFAGGAVLYDTSNLIHRYAPGQHVAAALSLFSSIALLFWYVLRILMSQRN</sequence>
<accession>A0A840V8K7</accession>
<dbReference type="PANTHER" id="PTHR23291:SF50">
    <property type="entry name" value="PROTEIN LIFEGUARD 4"/>
    <property type="match status" value="1"/>
</dbReference>
<reference evidence="7 8" key="1">
    <citation type="submission" date="2020-08" db="EMBL/GenBank/DDBJ databases">
        <title>Genomic Encyclopedia of Type Strains, Phase IV (KMG-IV): sequencing the most valuable type-strain genomes for metagenomic binning, comparative biology and taxonomic classification.</title>
        <authorList>
            <person name="Goeker M."/>
        </authorList>
    </citation>
    <scope>NUCLEOTIDE SEQUENCE [LARGE SCALE GENOMIC DNA]</scope>
    <source>
        <strain evidence="7 8">YC6886</strain>
    </source>
</reference>
<protein>
    <recommendedName>
        <fullName evidence="9">Permease</fullName>
    </recommendedName>
</protein>
<keyword evidence="8" id="KW-1185">Reference proteome</keyword>
<dbReference type="RefSeq" id="WP_184018526.1">
    <property type="nucleotide sequence ID" value="NZ_JACHFD010000009.1"/>
</dbReference>
<dbReference type="GO" id="GO:0005886">
    <property type="term" value="C:plasma membrane"/>
    <property type="evidence" value="ECO:0007669"/>
    <property type="project" value="TreeGrafter"/>
</dbReference>
<evidence type="ECO:0000256" key="6">
    <source>
        <dbReference type="RuleBase" id="RU004379"/>
    </source>
</evidence>
<organism evidence="7 8">
    <name type="scientific">Haloferula luteola</name>
    <dbReference type="NCBI Taxonomy" id="595692"/>
    <lineage>
        <taxon>Bacteria</taxon>
        <taxon>Pseudomonadati</taxon>
        <taxon>Verrucomicrobiota</taxon>
        <taxon>Verrucomicrobiia</taxon>
        <taxon>Verrucomicrobiales</taxon>
        <taxon>Verrucomicrobiaceae</taxon>
        <taxon>Haloferula</taxon>
    </lineage>
</organism>
<evidence type="ECO:0000256" key="4">
    <source>
        <dbReference type="ARBA" id="ARBA00022989"/>
    </source>
</evidence>
<feature type="transmembrane region" description="Helical" evidence="6">
    <location>
        <begin position="96"/>
        <end position="117"/>
    </location>
</feature>
<feature type="transmembrane region" description="Helical" evidence="6">
    <location>
        <begin position="28"/>
        <end position="45"/>
    </location>
</feature>
<dbReference type="PANTHER" id="PTHR23291">
    <property type="entry name" value="BAX INHIBITOR-RELATED"/>
    <property type="match status" value="1"/>
</dbReference>
<feature type="transmembrane region" description="Helical" evidence="6">
    <location>
        <begin position="210"/>
        <end position="228"/>
    </location>
</feature>
<proteinExistence type="inferred from homology"/>
<evidence type="ECO:0000313" key="7">
    <source>
        <dbReference type="EMBL" id="MBB5351924.1"/>
    </source>
</evidence>
<dbReference type="Proteomes" id="UP000557717">
    <property type="component" value="Unassembled WGS sequence"/>
</dbReference>
<evidence type="ECO:0000313" key="8">
    <source>
        <dbReference type="Proteomes" id="UP000557717"/>
    </source>
</evidence>
<dbReference type="Pfam" id="PF01027">
    <property type="entry name" value="Bax1-I"/>
    <property type="match status" value="1"/>
</dbReference>
<evidence type="ECO:0000256" key="1">
    <source>
        <dbReference type="ARBA" id="ARBA00004141"/>
    </source>
</evidence>
<evidence type="ECO:0000256" key="3">
    <source>
        <dbReference type="ARBA" id="ARBA00022692"/>
    </source>
</evidence>
<dbReference type="InterPro" id="IPR006214">
    <property type="entry name" value="Bax_inhibitor_1-related"/>
</dbReference>
<comment type="similarity">
    <text evidence="2 6">Belongs to the BI1 family.</text>
</comment>
<evidence type="ECO:0008006" key="9">
    <source>
        <dbReference type="Google" id="ProtNLM"/>
    </source>
</evidence>
<dbReference type="AlphaFoldDB" id="A0A840V8K7"/>
<name>A0A840V8K7_9BACT</name>
<gene>
    <name evidence="7" type="ORF">HNR46_002163</name>
</gene>